<comment type="caution">
    <text evidence="2">The sequence shown here is derived from an EMBL/GenBank/DDBJ whole genome shotgun (WGS) entry which is preliminary data.</text>
</comment>
<dbReference type="EMBL" id="VEVO01000022">
    <property type="protein sequence ID" value="KAF0023557.1"/>
    <property type="molecule type" value="Genomic_DNA"/>
</dbReference>
<dbReference type="Proteomes" id="UP000438429">
    <property type="component" value="Unassembled WGS sequence"/>
</dbReference>
<evidence type="ECO:0000313" key="3">
    <source>
        <dbReference type="Proteomes" id="UP000438429"/>
    </source>
</evidence>
<reference evidence="2 3" key="1">
    <citation type="submission" date="2019-06" db="EMBL/GenBank/DDBJ databases">
        <title>Draft genomes of female and male turbot (Scophthalmus maximus).</title>
        <authorList>
            <person name="Xu H."/>
            <person name="Xu X.-W."/>
            <person name="Shao C."/>
            <person name="Chen S."/>
        </authorList>
    </citation>
    <scope>NUCLEOTIDE SEQUENCE [LARGE SCALE GENOMIC DNA]</scope>
    <source>
        <strain evidence="2">Ysfricsl-2016a</strain>
        <tissue evidence="2">Blood</tissue>
    </source>
</reference>
<sequence>MDFVDPTESVENSACDGSHAVADDGRQKEKCHREVHFAFLPERYEPLVDDEARGIAKEEEKTRKKEKYKKVKKFQCRMLAKHCAPPGSV</sequence>
<dbReference type="InterPro" id="IPR031667">
    <property type="entry name" value="RDD1"/>
</dbReference>
<name>A0A6A4RTB6_SCOMX</name>
<proteinExistence type="predicted"/>
<protein>
    <submittedName>
        <fullName evidence="2">Uncharacterized protein</fullName>
    </submittedName>
</protein>
<dbReference type="Pfam" id="PF15828">
    <property type="entry name" value="RDD1"/>
    <property type="match status" value="1"/>
</dbReference>
<gene>
    <name evidence="2" type="ORF">F2P81_024187</name>
</gene>
<dbReference type="PANTHER" id="PTHR14680">
    <property type="entry name" value="SI:DKEY-126G1.9-RELATED"/>
    <property type="match status" value="1"/>
</dbReference>
<dbReference type="PANTHER" id="PTHR14680:SF1">
    <property type="entry name" value="REQUIRED FOR DRUG-INDUCED DEATH PROTEIN 1"/>
    <property type="match status" value="1"/>
</dbReference>
<accession>A0A6A4RTB6</accession>
<organism evidence="2 3">
    <name type="scientific">Scophthalmus maximus</name>
    <name type="common">Turbot</name>
    <name type="synonym">Psetta maxima</name>
    <dbReference type="NCBI Taxonomy" id="52904"/>
    <lineage>
        <taxon>Eukaryota</taxon>
        <taxon>Metazoa</taxon>
        <taxon>Chordata</taxon>
        <taxon>Craniata</taxon>
        <taxon>Vertebrata</taxon>
        <taxon>Euteleostomi</taxon>
        <taxon>Actinopterygii</taxon>
        <taxon>Neopterygii</taxon>
        <taxon>Teleostei</taxon>
        <taxon>Neoteleostei</taxon>
        <taxon>Acanthomorphata</taxon>
        <taxon>Carangaria</taxon>
        <taxon>Pleuronectiformes</taxon>
        <taxon>Pleuronectoidei</taxon>
        <taxon>Scophthalmidae</taxon>
        <taxon>Scophthalmus</taxon>
    </lineage>
</organism>
<evidence type="ECO:0000256" key="1">
    <source>
        <dbReference type="SAM" id="MobiDB-lite"/>
    </source>
</evidence>
<feature type="region of interest" description="Disordered" evidence="1">
    <location>
        <begin position="1"/>
        <end position="27"/>
    </location>
</feature>
<evidence type="ECO:0000313" key="2">
    <source>
        <dbReference type="EMBL" id="KAF0023557.1"/>
    </source>
</evidence>
<dbReference type="AlphaFoldDB" id="A0A6A4RTB6"/>